<dbReference type="AlphaFoldDB" id="A0A2I0A3W7"/>
<accession>A0A2I0A3W7</accession>
<organism evidence="2 3">
    <name type="scientific">Apostasia shenzhenica</name>
    <dbReference type="NCBI Taxonomy" id="1088818"/>
    <lineage>
        <taxon>Eukaryota</taxon>
        <taxon>Viridiplantae</taxon>
        <taxon>Streptophyta</taxon>
        <taxon>Embryophyta</taxon>
        <taxon>Tracheophyta</taxon>
        <taxon>Spermatophyta</taxon>
        <taxon>Magnoliopsida</taxon>
        <taxon>Liliopsida</taxon>
        <taxon>Asparagales</taxon>
        <taxon>Orchidaceae</taxon>
        <taxon>Apostasioideae</taxon>
        <taxon>Apostasia</taxon>
    </lineage>
</organism>
<proteinExistence type="predicted"/>
<keyword evidence="3" id="KW-1185">Reference proteome</keyword>
<evidence type="ECO:0000256" key="1">
    <source>
        <dbReference type="SAM" id="MobiDB-lite"/>
    </source>
</evidence>
<evidence type="ECO:0000313" key="3">
    <source>
        <dbReference type="Proteomes" id="UP000236161"/>
    </source>
</evidence>
<feature type="region of interest" description="Disordered" evidence="1">
    <location>
        <begin position="167"/>
        <end position="187"/>
    </location>
</feature>
<gene>
    <name evidence="2" type="ORF">AXF42_Ash017824</name>
</gene>
<dbReference type="EMBL" id="KZ452027">
    <property type="protein sequence ID" value="PKA50230.1"/>
    <property type="molecule type" value="Genomic_DNA"/>
</dbReference>
<sequence length="187" mass="21125">MTYDVRRNSCVDHAAPCAISCENPNRKESESEKKRKEEIYWGRHKDRSNEEISNQIHWRKLASAFLRPNKLALASRRYQTTASFNRHRPNAERSATNAPKTHRSHLALLPEDRRLQKPPPDAATAIEKSGRSRLPLLSEHQSLSPRLATRAPISLFGQHCKIRSLSPRLATRAPPPSNAANADSVVV</sequence>
<reference evidence="2 3" key="1">
    <citation type="journal article" date="2017" name="Nature">
        <title>The Apostasia genome and the evolution of orchids.</title>
        <authorList>
            <person name="Zhang G.Q."/>
            <person name="Liu K.W."/>
            <person name="Li Z."/>
            <person name="Lohaus R."/>
            <person name="Hsiao Y.Y."/>
            <person name="Niu S.C."/>
            <person name="Wang J.Y."/>
            <person name="Lin Y.C."/>
            <person name="Xu Q."/>
            <person name="Chen L.J."/>
            <person name="Yoshida K."/>
            <person name="Fujiwara S."/>
            <person name="Wang Z.W."/>
            <person name="Zhang Y.Q."/>
            <person name="Mitsuda N."/>
            <person name="Wang M."/>
            <person name="Liu G.H."/>
            <person name="Pecoraro L."/>
            <person name="Huang H.X."/>
            <person name="Xiao X.J."/>
            <person name="Lin M."/>
            <person name="Wu X.Y."/>
            <person name="Wu W.L."/>
            <person name="Chen Y.Y."/>
            <person name="Chang S.B."/>
            <person name="Sakamoto S."/>
            <person name="Ohme-Takagi M."/>
            <person name="Yagi M."/>
            <person name="Zeng S.J."/>
            <person name="Shen C.Y."/>
            <person name="Yeh C.M."/>
            <person name="Luo Y.B."/>
            <person name="Tsai W.C."/>
            <person name="Van de Peer Y."/>
            <person name="Liu Z.J."/>
        </authorList>
    </citation>
    <scope>NUCLEOTIDE SEQUENCE [LARGE SCALE GENOMIC DNA]</scope>
    <source>
        <strain evidence="3">cv. Shenzhen</strain>
        <tissue evidence="2">Stem</tissue>
    </source>
</reference>
<name>A0A2I0A3W7_9ASPA</name>
<evidence type="ECO:0000313" key="2">
    <source>
        <dbReference type="EMBL" id="PKA50230.1"/>
    </source>
</evidence>
<feature type="compositionally biased region" description="Low complexity" evidence="1">
    <location>
        <begin position="178"/>
        <end position="187"/>
    </location>
</feature>
<dbReference type="Proteomes" id="UP000236161">
    <property type="component" value="Unassembled WGS sequence"/>
</dbReference>
<feature type="region of interest" description="Disordered" evidence="1">
    <location>
        <begin position="82"/>
        <end position="134"/>
    </location>
</feature>
<protein>
    <submittedName>
        <fullName evidence="2">Uncharacterized protein</fullName>
    </submittedName>
</protein>